<gene>
    <name evidence="5" type="ORF">EH165_02745</name>
</gene>
<dbReference type="GO" id="GO:0045892">
    <property type="term" value="P:negative regulation of DNA-templated transcription"/>
    <property type="evidence" value="ECO:0007669"/>
    <property type="project" value="TreeGrafter"/>
</dbReference>
<evidence type="ECO:0000256" key="1">
    <source>
        <dbReference type="ARBA" id="ARBA00023015"/>
    </source>
</evidence>
<dbReference type="Pfam" id="PF00392">
    <property type="entry name" value="GntR"/>
    <property type="match status" value="1"/>
</dbReference>
<dbReference type="AlphaFoldDB" id="A0A3G8ZT55"/>
<dbReference type="Gene3D" id="1.10.10.10">
    <property type="entry name" value="Winged helix-like DNA-binding domain superfamily/Winged helix DNA-binding domain"/>
    <property type="match status" value="1"/>
</dbReference>
<proteinExistence type="predicted"/>
<accession>A0A3G8ZT55</accession>
<feature type="domain" description="HTH gntR-type" evidence="4">
    <location>
        <begin position="22"/>
        <end position="92"/>
    </location>
</feature>
<dbReference type="InterPro" id="IPR011663">
    <property type="entry name" value="UTRA"/>
</dbReference>
<dbReference type="PRINTS" id="PR00035">
    <property type="entry name" value="HTHGNTR"/>
</dbReference>
<sequence length="260" mass="28473">MSIAGGHSVFALPPDLDRSSRVAAHLLIERWFSEALGAGNLVAGDRLPREADLADYFGVSRMTLRQSLAELESRGVLQRLRGRTGGTFITEPKIDCDLTGFAGFTEQLRRAQLRASAKVVRAQTIRAERVMCQALALAPGALVHEVVRVRSAKRAPLALEHSYFPAAIFPDLLDHRLTGSLYKLLVKSYQQEPTTAVEFLEPAILTPIQAQLLQASASDAVMLVERTASTAAGLPIEYARDLFRPDKIRISVRSGISTLR</sequence>
<dbReference type="PANTHER" id="PTHR44846:SF1">
    <property type="entry name" value="MANNOSYL-D-GLYCERATE TRANSPORT_METABOLISM SYSTEM REPRESSOR MNGR-RELATED"/>
    <property type="match status" value="1"/>
</dbReference>
<keyword evidence="1" id="KW-0805">Transcription regulation</keyword>
<keyword evidence="6" id="KW-1185">Reference proteome</keyword>
<dbReference type="KEGG" id="nak:EH165_02745"/>
<dbReference type="EMBL" id="CP034170">
    <property type="protein sequence ID" value="AZI57236.1"/>
    <property type="molecule type" value="Genomic_DNA"/>
</dbReference>
<keyword evidence="3" id="KW-0804">Transcription</keyword>
<reference evidence="5 6" key="2">
    <citation type="submission" date="2018-12" db="EMBL/GenBank/DDBJ databases">
        <title>Nakamurella antarcticus sp. nov., isolated from Antarctica South Shetland Islands soil.</title>
        <authorList>
            <person name="Peng F."/>
        </authorList>
    </citation>
    <scope>NUCLEOTIDE SEQUENCE [LARGE SCALE GENOMIC DNA]</scope>
    <source>
        <strain evidence="5 6">S14-144</strain>
    </source>
</reference>
<dbReference type="InterPro" id="IPR050679">
    <property type="entry name" value="Bact_HTH_transcr_reg"/>
</dbReference>
<evidence type="ECO:0000313" key="5">
    <source>
        <dbReference type="EMBL" id="AZI57236.1"/>
    </source>
</evidence>
<evidence type="ECO:0000313" key="6">
    <source>
        <dbReference type="Proteomes" id="UP000268084"/>
    </source>
</evidence>
<dbReference type="PROSITE" id="PS50949">
    <property type="entry name" value="HTH_GNTR"/>
    <property type="match status" value="1"/>
</dbReference>
<dbReference type="Pfam" id="PF07702">
    <property type="entry name" value="UTRA"/>
    <property type="match status" value="1"/>
</dbReference>
<dbReference type="SUPFAM" id="SSF64288">
    <property type="entry name" value="Chorismate lyase-like"/>
    <property type="match status" value="1"/>
</dbReference>
<dbReference type="SMART" id="SM00345">
    <property type="entry name" value="HTH_GNTR"/>
    <property type="match status" value="1"/>
</dbReference>
<evidence type="ECO:0000256" key="3">
    <source>
        <dbReference type="ARBA" id="ARBA00023163"/>
    </source>
</evidence>
<dbReference type="PANTHER" id="PTHR44846">
    <property type="entry name" value="MANNOSYL-D-GLYCERATE TRANSPORT/METABOLISM SYSTEM REPRESSOR MNGR-RELATED"/>
    <property type="match status" value="1"/>
</dbReference>
<organism evidence="5 6">
    <name type="scientific">Nakamurella antarctica</name>
    <dbReference type="NCBI Taxonomy" id="1902245"/>
    <lineage>
        <taxon>Bacteria</taxon>
        <taxon>Bacillati</taxon>
        <taxon>Actinomycetota</taxon>
        <taxon>Actinomycetes</taxon>
        <taxon>Nakamurellales</taxon>
        <taxon>Nakamurellaceae</taxon>
        <taxon>Nakamurella</taxon>
    </lineage>
</organism>
<dbReference type="InterPro" id="IPR036390">
    <property type="entry name" value="WH_DNA-bd_sf"/>
</dbReference>
<reference evidence="5 6" key="1">
    <citation type="submission" date="2018-11" db="EMBL/GenBank/DDBJ databases">
        <authorList>
            <person name="Da X."/>
        </authorList>
    </citation>
    <scope>NUCLEOTIDE SEQUENCE [LARGE SCALE GENOMIC DNA]</scope>
    <source>
        <strain evidence="5 6">S14-144</strain>
    </source>
</reference>
<dbReference type="GO" id="GO:0003700">
    <property type="term" value="F:DNA-binding transcription factor activity"/>
    <property type="evidence" value="ECO:0007669"/>
    <property type="project" value="InterPro"/>
</dbReference>
<dbReference type="RefSeq" id="WP_124797921.1">
    <property type="nucleotide sequence ID" value="NZ_CP034170.1"/>
</dbReference>
<dbReference type="OrthoDB" id="8584262at2"/>
<dbReference type="InterPro" id="IPR028978">
    <property type="entry name" value="Chorismate_lyase_/UTRA_dom_sf"/>
</dbReference>
<name>A0A3G8ZT55_9ACTN</name>
<evidence type="ECO:0000256" key="2">
    <source>
        <dbReference type="ARBA" id="ARBA00023125"/>
    </source>
</evidence>
<dbReference type="InterPro" id="IPR036388">
    <property type="entry name" value="WH-like_DNA-bd_sf"/>
</dbReference>
<dbReference type="GO" id="GO:0003677">
    <property type="term" value="F:DNA binding"/>
    <property type="evidence" value="ECO:0007669"/>
    <property type="project" value="UniProtKB-KW"/>
</dbReference>
<dbReference type="CDD" id="cd07377">
    <property type="entry name" value="WHTH_GntR"/>
    <property type="match status" value="1"/>
</dbReference>
<dbReference type="Proteomes" id="UP000268084">
    <property type="component" value="Chromosome"/>
</dbReference>
<dbReference type="SUPFAM" id="SSF46785">
    <property type="entry name" value="Winged helix' DNA-binding domain"/>
    <property type="match status" value="1"/>
</dbReference>
<dbReference type="SMART" id="SM00866">
    <property type="entry name" value="UTRA"/>
    <property type="match status" value="1"/>
</dbReference>
<dbReference type="Gene3D" id="3.40.1410.10">
    <property type="entry name" value="Chorismate lyase-like"/>
    <property type="match status" value="1"/>
</dbReference>
<keyword evidence="2" id="KW-0238">DNA-binding</keyword>
<evidence type="ECO:0000259" key="4">
    <source>
        <dbReference type="PROSITE" id="PS50949"/>
    </source>
</evidence>
<dbReference type="InterPro" id="IPR000524">
    <property type="entry name" value="Tscrpt_reg_HTH_GntR"/>
</dbReference>
<protein>
    <submittedName>
        <fullName evidence="5">GntR family transcriptional regulator</fullName>
    </submittedName>
</protein>